<dbReference type="InterPro" id="IPR018060">
    <property type="entry name" value="HTH_AraC"/>
</dbReference>
<keyword evidence="1" id="KW-0805">Transcription regulation</keyword>
<dbReference type="InterPro" id="IPR050204">
    <property type="entry name" value="AraC_XylS_family_regulators"/>
</dbReference>
<dbReference type="GO" id="GO:0043565">
    <property type="term" value="F:sequence-specific DNA binding"/>
    <property type="evidence" value="ECO:0007669"/>
    <property type="project" value="InterPro"/>
</dbReference>
<dbReference type="AlphaFoldDB" id="A0AAE3SYN5"/>
<dbReference type="GO" id="GO:0003700">
    <property type="term" value="F:DNA-binding transcription factor activity"/>
    <property type="evidence" value="ECO:0007669"/>
    <property type="project" value="InterPro"/>
</dbReference>
<feature type="domain" description="HTH araC/xylS-type" evidence="4">
    <location>
        <begin position="198"/>
        <end position="296"/>
    </location>
</feature>
<dbReference type="SUPFAM" id="SSF46689">
    <property type="entry name" value="Homeodomain-like"/>
    <property type="match status" value="2"/>
</dbReference>
<comment type="caution">
    <text evidence="5">The sequence shown here is derived from an EMBL/GenBank/DDBJ whole genome shotgun (WGS) entry which is preliminary data.</text>
</comment>
<proteinExistence type="predicted"/>
<evidence type="ECO:0000256" key="2">
    <source>
        <dbReference type="ARBA" id="ARBA00023125"/>
    </source>
</evidence>
<dbReference type="InterPro" id="IPR009057">
    <property type="entry name" value="Homeodomain-like_sf"/>
</dbReference>
<gene>
    <name evidence="5" type="ORF">NOF55_21730</name>
</gene>
<dbReference type="EMBL" id="JANFPI010000010">
    <property type="protein sequence ID" value="MCX8999730.1"/>
    <property type="molecule type" value="Genomic_DNA"/>
</dbReference>
<dbReference type="Pfam" id="PF12833">
    <property type="entry name" value="HTH_18"/>
    <property type="match status" value="1"/>
</dbReference>
<keyword evidence="3" id="KW-0804">Transcription</keyword>
<sequence length="299" mass="32901">MSSTSIEPGSLDDLVMAGRKALHSHGFRWRGIEFVLATEDIRELTTWQLKPDFHSLVVHLDGALATFESEVENGPVKTGPPRSGEIWIVPAAATYTAKARGAAVRYAEMRLPPDAMSRLTGQAIPIEGIPPLLGIRDELIIACMRRLADLCERTDDVSTMFGEHLAAALCHHVFATYSAGGEAVEIGDASPIPPAMTALLREYIQDRLDKRIRLEELAALTGMAPKPFLKAFRRAFGTTPAQYVIDKRIESARALLADMSLSITEVALMTGFSHHAHLTRTFSRRLGTPPSRYRHLLHA</sequence>
<keyword evidence="6" id="KW-1185">Reference proteome</keyword>
<accession>A0AAE3SYN5</accession>
<dbReference type="Gene3D" id="1.10.10.60">
    <property type="entry name" value="Homeodomain-like"/>
    <property type="match status" value="2"/>
</dbReference>
<dbReference type="PROSITE" id="PS00041">
    <property type="entry name" value="HTH_ARAC_FAMILY_1"/>
    <property type="match status" value="1"/>
</dbReference>
<dbReference type="RefSeq" id="WP_306413224.1">
    <property type="nucleotide sequence ID" value="NZ_JANFPI010000010.1"/>
</dbReference>
<evidence type="ECO:0000259" key="4">
    <source>
        <dbReference type="PROSITE" id="PS01124"/>
    </source>
</evidence>
<protein>
    <submittedName>
        <fullName evidence="5">AraC family transcriptional regulator</fullName>
    </submittedName>
</protein>
<dbReference type="SMART" id="SM00342">
    <property type="entry name" value="HTH_ARAC"/>
    <property type="match status" value="1"/>
</dbReference>
<dbReference type="InterPro" id="IPR018062">
    <property type="entry name" value="HTH_AraC-typ_CS"/>
</dbReference>
<name>A0AAE3SYN5_9HYPH</name>
<dbReference type="PANTHER" id="PTHR46796">
    <property type="entry name" value="HTH-TYPE TRANSCRIPTIONAL ACTIVATOR RHAS-RELATED"/>
    <property type="match status" value="1"/>
</dbReference>
<keyword evidence="2" id="KW-0238">DNA-binding</keyword>
<dbReference type="PROSITE" id="PS01124">
    <property type="entry name" value="HTH_ARAC_FAMILY_2"/>
    <property type="match status" value="1"/>
</dbReference>
<dbReference type="Proteomes" id="UP001208771">
    <property type="component" value="Unassembled WGS sequence"/>
</dbReference>
<evidence type="ECO:0000313" key="5">
    <source>
        <dbReference type="EMBL" id="MCX8999730.1"/>
    </source>
</evidence>
<organism evidence="5 6">
    <name type="scientific">Ectorhizobium quercum</name>
    <dbReference type="NCBI Taxonomy" id="2965071"/>
    <lineage>
        <taxon>Bacteria</taxon>
        <taxon>Pseudomonadati</taxon>
        <taxon>Pseudomonadota</taxon>
        <taxon>Alphaproteobacteria</taxon>
        <taxon>Hyphomicrobiales</taxon>
        <taxon>Rhizobiaceae</taxon>
        <taxon>Ectorhizobium</taxon>
    </lineage>
</organism>
<evidence type="ECO:0000256" key="1">
    <source>
        <dbReference type="ARBA" id="ARBA00023015"/>
    </source>
</evidence>
<evidence type="ECO:0000313" key="6">
    <source>
        <dbReference type="Proteomes" id="UP001208771"/>
    </source>
</evidence>
<dbReference type="PANTHER" id="PTHR46796:SF6">
    <property type="entry name" value="ARAC SUBFAMILY"/>
    <property type="match status" value="1"/>
</dbReference>
<reference evidence="5" key="1">
    <citation type="submission" date="2022-07" db="EMBL/GenBank/DDBJ databases">
        <title>Ectorhizobium quercum gen.nov., sp. nov.</title>
        <authorList>
            <person name="Ma T."/>
            <person name="Li Y."/>
        </authorList>
    </citation>
    <scope>NUCLEOTIDE SEQUENCE</scope>
    <source>
        <strain evidence="5">BDR2-2</strain>
    </source>
</reference>
<evidence type="ECO:0000256" key="3">
    <source>
        <dbReference type="ARBA" id="ARBA00023163"/>
    </source>
</evidence>